<dbReference type="SUPFAM" id="SSF54236">
    <property type="entry name" value="Ubiquitin-like"/>
    <property type="match status" value="2"/>
</dbReference>
<evidence type="ECO:0000259" key="1">
    <source>
        <dbReference type="PROSITE" id="PS50053"/>
    </source>
</evidence>
<feature type="domain" description="Ubiquitin-like" evidence="1">
    <location>
        <begin position="44"/>
        <end position="118"/>
    </location>
</feature>
<evidence type="ECO:0000313" key="3">
    <source>
        <dbReference type="Proteomes" id="UP000283530"/>
    </source>
</evidence>
<sequence>MSMVCPCRIRAVSGHHRLQPLYHEMHQALSLLFAKLRFSYTNRMHIVIVTEGGEHPIEVDPMETTAEVKQNLEGLLSIPARRQTLSCDQPDFFDFMTMDFLGVKENDRIVLTINSKENRYKIIVKISARVISLDVEEMDTVASLKNKIQESIGGLNIEQITLFYKDSKMRDNGRLCEYKLGMNSEIIATLDPVTHSSSAMMLASPKRFEFCGGSSSFLKFNAYPSGDGRE</sequence>
<dbReference type="OrthoDB" id="428577at2759"/>
<name>A0A3S3R4G3_9MAGN</name>
<dbReference type="CDD" id="cd17039">
    <property type="entry name" value="Ubl_ubiquitin_like"/>
    <property type="match status" value="2"/>
</dbReference>
<dbReference type="GO" id="GO:0070628">
    <property type="term" value="F:proteasome binding"/>
    <property type="evidence" value="ECO:0007669"/>
    <property type="project" value="TreeGrafter"/>
</dbReference>
<dbReference type="Pfam" id="PF00240">
    <property type="entry name" value="ubiquitin"/>
    <property type="match status" value="1"/>
</dbReference>
<keyword evidence="3" id="KW-1185">Reference proteome</keyword>
<dbReference type="PANTHER" id="PTHR10621">
    <property type="entry name" value="UV EXCISION REPAIR PROTEIN RAD23"/>
    <property type="match status" value="1"/>
</dbReference>
<dbReference type="SMART" id="SM00213">
    <property type="entry name" value="UBQ"/>
    <property type="match status" value="2"/>
</dbReference>
<reference evidence="2 3" key="1">
    <citation type="journal article" date="2019" name="Nat. Plants">
        <title>Stout camphor tree genome fills gaps in understanding of flowering plant genome evolution.</title>
        <authorList>
            <person name="Chaw S.M."/>
            <person name="Liu Y.C."/>
            <person name="Wu Y.W."/>
            <person name="Wang H.Y."/>
            <person name="Lin C.I."/>
            <person name="Wu C.S."/>
            <person name="Ke H.M."/>
            <person name="Chang L.Y."/>
            <person name="Hsu C.Y."/>
            <person name="Yang H.T."/>
            <person name="Sudianto E."/>
            <person name="Hsu M.H."/>
            <person name="Wu K.P."/>
            <person name="Wang L.N."/>
            <person name="Leebens-Mack J.H."/>
            <person name="Tsai I.J."/>
        </authorList>
    </citation>
    <scope>NUCLEOTIDE SEQUENCE [LARGE SCALE GENOMIC DNA]</scope>
    <source>
        <strain evidence="3">cv. Chaw 1501</strain>
        <tissue evidence="2">Young leaves</tissue>
    </source>
</reference>
<dbReference type="PANTHER" id="PTHR10621:SF39">
    <property type="entry name" value="UBIQUITIN-LIKE SUPERFAMILY PROTEIN"/>
    <property type="match status" value="1"/>
</dbReference>
<dbReference type="GO" id="GO:0005829">
    <property type="term" value="C:cytosol"/>
    <property type="evidence" value="ECO:0007669"/>
    <property type="project" value="TreeGrafter"/>
</dbReference>
<dbReference type="PROSITE" id="PS50053">
    <property type="entry name" value="UBIQUITIN_2"/>
    <property type="match status" value="2"/>
</dbReference>
<evidence type="ECO:0000313" key="2">
    <source>
        <dbReference type="EMBL" id="RWR94302.1"/>
    </source>
</evidence>
<dbReference type="Proteomes" id="UP000283530">
    <property type="component" value="Unassembled WGS sequence"/>
</dbReference>
<dbReference type="InterPro" id="IPR000626">
    <property type="entry name" value="Ubiquitin-like_dom"/>
</dbReference>
<dbReference type="GO" id="GO:0043130">
    <property type="term" value="F:ubiquitin binding"/>
    <property type="evidence" value="ECO:0007669"/>
    <property type="project" value="TreeGrafter"/>
</dbReference>
<dbReference type="EMBL" id="QPKB01000010">
    <property type="protein sequence ID" value="RWR94302.1"/>
    <property type="molecule type" value="Genomic_DNA"/>
</dbReference>
<accession>A0A3S3R4G3</accession>
<dbReference type="STRING" id="337451.A0A3S3R4G3"/>
<dbReference type="Gene3D" id="3.10.20.90">
    <property type="entry name" value="Phosphatidylinositol 3-kinase Catalytic Subunit, Chain A, domain 1"/>
    <property type="match status" value="2"/>
</dbReference>
<protein>
    <submittedName>
        <fullName evidence="2">Polyubiquitin 8</fullName>
    </submittedName>
</protein>
<proteinExistence type="predicted"/>
<dbReference type="GO" id="GO:0005654">
    <property type="term" value="C:nucleoplasm"/>
    <property type="evidence" value="ECO:0007669"/>
    <property type="project" value="TreeGrafter"/>
</dbReference>
<dbReference type="GO" id="GO:0031593">
    <property type="term" value="F:polyubiquitin modification-dependent protein binding"/>
    <property type="evidence" value="ECO:0007669"/>
    <property type="project" value="TreeGrafter"/>
</dbReference>
<dbReference type="InterPro" id="IPR029071">
    <property type="entry name" value="Ubiquitin-like_domsf"/>
</dbReference>
<gene>
    <name evidence="2" type="ORF">CKAN_02358600</name>
</gene>
<organism evidence="2 3">
    <name type="scientific">Cinnamomum micranthum f. kanehirae</name>
    <dbReference type="NCBI Taxonomy" id="337451"/>
    <lineage>
        <taxon>Eukaryota</taxon>
        <taxon>Viridiplantae</taxon>
        <taxon>Streptophyta</taxon>
        <taxon>Embryophyta</taxon>
        <taxon>Tracheophyta</taxon>
        <taxon>Spermatophyta</taxon>
        <taxon>Magnoliopsida</taxon>
        <taxon>Magnoliidae</taxon>
        <taxon>Laurales</taxon>
        <taxon>Lauraceae</taxon>
        <taxon>Cinnamomum</taxon>
    </lineage>
</organism>
<dbReference type="AlphaFoldDB" id="A0A3S3R4G3"/>
<comment type="caution">
    <text evidence="2">The sequence shown here is derived from an EMBL/GenBank/DDBJ whole genome shotgun (WGS) entry which is preliminary data.</text>
</comment>
<dbReference type="GO" id="GO:0043161">
    <property type="term" value="P:proteasome-mediated ubiquitin-dependent protein catabolic process"/>
    <property type="evidence" value="ECO:0007669"/>
    <property type="project" value="TreeGrafter"/>
</dbReference>
<feature type="domain" description="Ubiquitin-like" evidence="1">
    <location>
        <begin position="120"/>
        <end position="190"/>
    </location>
</feature>